<feature type="domain" description="L,D-TPase catalytic" evidence="3">
    <location>
        <begin position="179"/>
        <end position="311"/>
    </location>
</feature>
<dbReference type="GO" id="GO:0008360">
    <property type="term" value="P:regulation of cell shape"/>
    <property type="evidence" value="ECO:0007669"/>
    <property type="project" value="UniProtKB-UniRule"/>
</dbReference>
<keyword evidence="2" id="KW-0732">Signal</keyword>
<comment type="pathway">
    <text evidence="1">Cell wall biogenesis; peptidoglycan biosynthesis.</text>
</comment>
<evidence type="ECO:0000313" key="5">
    <source>
        <dbReference type="Proteomes" id="UP000238937"/>
    </source>
</evidence>
<protein>
    <recommendedName>
        <fullName evidence="3">L,D-TPase catalytic domain-containing protein</fullName>
    </recommendedName>
</protein>
<dbReference type="OrthoDB" id="555330at2"/>
<organism evidence="4 5">
    <name type="scientific">Chamaesiphon polymorphus CCALA 037</name>
    <dbReference type="NCBI Taxonomy" id="2107692"/>
    <lineage>
        <taxon>Bacteria</taxon>
        <taxon>Bacillati</taxon>
        <taxon>Cyanobacteriota</taxon>
        <taxon>Cyanophyceae</taxon>
        <taxon>Gomontiellales</taxon>
        <taxon>Chamaesiphonaceae</taxon>
        <taxon>Chamaesiphon</taxon>
    </lineage>
</organism>
<evidence type="ECO:0000256" key="1">
    <source>
        <dbReference type="PROSITE-ProRule" id="PRU01373"/>
    </source>
</evidence>
<keyword evidence="1" id="KW-0133">Cell shape</keyword>
<dbReference type="CDD" id="cd16913">
    <property type="entry name" value="YkuD_like"/>
    <property type="match status" value="1"/>
</dbReference>
<evidence type="ECO:0000313" key="4">
    <source>
        <dbReference type="EMBL" id="PSB58697.1"/>
    </source>
</evidence>
<dbReference type="AlphaFoldDB" id="A0A2T1GLF2"/>
<feature type="signal peptide" evidence="2">
    <location>
        <begin position="1"/>
        <end position="27"/>
    </location>
</feature>
<dbReference type="Proteomes" id="UP000238937">
    <property type="component" value="Unassembled WGS sequence"/>
</dbReference>
<dbReference type="GO" id="GO:0071555">
    <property type="term" value="P:cell wall organization"/>
    <property type="evidence" value="ECO:0007669"/>
    <property type="project" value="UniProtKB-UniRule"/>
</dbReference>
<keyword evidence="5" id="KW-1185">Reference proteome</keyword>
<dbReference type="EMBL" id="PVWO01000026">
    <property type="protein sequence ID" value="PSB58697.1"/>
    <property type="molecule type" value="Genomic_DNA"/>
</dbReference>
<proteinExistence type="predicted"/>
<feature type="active site" description="Proton donor/acceptor" evidence="1">
    <location>
        <position position="265"/>
    </location>
</feature>
<feature type="active site" description="Nucleophile" evidence="1">
    <location>
        <position position="282"/>
    </location>
</feature>
<accession>A0A2T1GLF2</accession>
<dbReference type="InterPro" id="IPR005490">
    <property type="entry name" value="LD_TPept_cat_dom"/>
</dbReference>
<dbReference type="GO" id="GO:0016740">
    <property type="term" value="F:transferase activity"/>
    <property type="evidence" value="ECO:0007669"/>
    <property type="project" value="InterPro"/>
</dbReference>
<dbReference type="GO" id="GO:0009252">
    <property type="term" value="P:peptidoglycan biosynthetic process"/>
    <property type="evidence" value="ECO:0007669"/>
    <property type="project" value="UniProtKB-KW"/>
</dbReference>
<evidence type="ECO:0000256" key="2">
    <source>
        <dbReference type="SAM" id="SignalP"/>
    </source>
</evidence>
<dbReference type="RefSeq" id="WP_106300442.1">
    <property type="nucleotide sequence ID" value="NZ_PVWO01000026.1"/>
</dbReference>
<feature type="chain" id="PRO_5015599473" description="L,D-TPase catalytic domain-containing protein" evidence="2">
    <location>
        <begin position="28"/>
        <end position="316"/>
    </location>
</feature>
<comment type="caution">
    <text evidence="4">The sequence shown here is derived from an EMBL/GenBank/DDBJ whole genome shotgun (WGS) entry which is preliminary data.</text>
</comment>
<reference evidence="4 5" key="1">
    <citation type="submission" date="2018-03" db="EMBL/GenBank/DDBJ databases">
        <title>The ancient ancestry and fast evolution of plastids.</title>
        <authorList>
            <person name="Moore K.R."/>
            <person name="Magnabosco C."/>
            <person name="Momper L."/>
            <person name="Gold D.A."/>
            <person name="Bosak T."/>
            <person name="Fournier G.P."/>
        </authorList>
    </citation>
    <scope>NUCLEOTIDE SEQUENCE [LARGE SCALE GENOMIC DNA]</scope>
    <source>
        <strain evidence="4 5">CCALA 037</strain>
    </source>
</reference>
<sequence>MKLSTINWLSRAIVLPLFIATASIAPASAEQIARSRRIESLPSVKDLNLTIPVPAKSIDSTERQESMTVTPYWSNSRASNGSTIVVKERDRKSKPILRAKRKLATDSIEPIKLEIERSSLPKSVLKRNKAVIVNTELSSENTARDNRQTKPDSRRRLAAVSRLSGNGNYLKLVRYLSRGTNEVGNPIYVLEAYVDGRKYRTFNVVSGTANTQAADRHIGNNSAPLPDGIYEVSSQVIPGMTSEVGATFIGIFPRFETKRTGLGIHLDPSFNKRNGYDGTSGCIGITTLLDRDAIDNFVTKYQPRSLFVSIITPSGR</sequence>
<keyword evidence="1" id="KW-0961">Cell wall biogenesis/degradation</keyword>
<name>A0A2T1GLF2_9CYAN</name>
<dbReference type="PROSITE" id="PS52029">
    <property type="entry name" value="LD_TPASE"/>
    <property type="match status" value="1"/>
</dbReference>
<evidence type="ECO:0000259" key="3">
    <source>
        <dbReference type="PROSITE" id="PS52029"/>
    </source>
</evidence>
<keyword evidence="1" id="KW-0573">Peptidoglycan synthesis</keyword>
<gene>
    <name evidence="4" type="ORF">C7B77_03695</name>
</gene>